<dbReference type="RefSeq" id="WP_066754738.1">
    <property type="nucleotide sequence ID" value="NZ_JBHUMB010000006.1"/>
</dbReference>
<dbReference type="Pfam" id="PF05163">
    <property type="entry name" value="DinB"/>
    <property type="match status" value="1"/>
</dbReference>
<organism evidence="3 4">
    <name type="scientific">Sphingobacterium populi</name>
    <dbReference type="NCBI Taxonomy" id="1812824"/>
    <lineage>
        <taxon>Bacteria</taxon>
        <taxon>Pseudomonadati</taxon>
        <taxon>Bacteroidota</taxon>
        <taxon>Sphingobacteriia</taxon>
        <taxon>Sphingobacteriales</taxon>
        <taxon>Sphingobacteriaceae</taxon>
        <taxon>Sphingobacterium</taxon>
    </lineage>
</organism>
<evidence type="ECO:0000256" key="2">
    <source>
        <dbReference type="ARBA" id="ARBA00022723"/>
    </source>
</evidence>
<comment type="caution">
    <text evidence="3">The sequence shown here is derived from an EMBL/GenBank/DDBJ whole genome shotgun (WGS) entry which is preliminary data.</text>
</comment>
<evidence type="ECO:0000256" key="1">
    <source>
        <dbReference type="ARBA" id="ARBA00008635"/>
    </source>
</evidence>
<comment type="similarity">
    <text evidence="1">Belongs to the DinB family.</text>
</comment>
<dbReference type="InterPro" id="IPR007837">
    <property type="entry name" value="DinB"/>
</dbReference>
<dbReference type="InterPro" id="IPR034660">
    <property type="entry name" value="DinB/YfiT-like"/>
</dbReference>
<name>A0ABW5UAA1_9SPHI</name>
<dbReference type="Proteomes" id="UP001597418">
    <property type="component" value="Unassembled WGS sequence"/>
</dbReference>
<evidence type="ECO:0000313" key="4">
    <source>
        <dbReference type="Proteomes" id="UP001597418"/>
    </source>
</evidence>
<reference evidence="4" key="1">
    <citation type="journal article" date="2019" name="Int. J. Syst. Evol. Microbiol.">
        <title>The Global Catalogue of Microorganisms (GCM) 10K type strain sequencing project: providing services to taxonomists for standard genome sequencing and annotation.</title>
        <authorList>
            <consortium name="The Broad Institute Genomics Platform"/>
            <consortium name="The Broad Institute Genome Sequencing Center for Infectious Disease"/>
            <person name="Wu L."/>
            <person name="Ma J."/>
        </authorList>
    </citation>
    <scope>NUCLEOTIDE SEQUENCE [LARGE SCALE GENOMIC DNA]</scope>
    <source>
        <strain evidence="4">KCTC 42247</strain>
    </source>
</reference>
<proteinExistence type="inferred from homology"/>
<accession>A0ABW5UAA1</accession>
<keyword evidence="2" id="KW-0479">Metal-binding</keyword>
<dbReference type="SUPFAM" id="SSF109854">
    <property type="entry name" value="DinB/YfiT-like putative metalloenzymes"/>
    <property type="match status" value="1"/>
</dbReference>
<keyword evidence="4" id="KW-1185">Reference proteome</keyword>
<sequence>MNTAILSKHDLLNHWLEHRNLTRRTLEKFPEDHLFTFKVDQMRTFADLIKELLSLAVPGLHGIVHHESKPYDHDLPYTNKEELLKAWDEATPQIEKLFLQIPEERFADDYNLFGQYNFPIIHNILYFIDNEIHHRGQGFVYLRLLGIEPPFFWDRSK</sequence>
<gene>
    <name evidence="3" type="ORF">ACFSQ6_05515</name>
</gene>
<dbReference type="Gene3D" id="1.20.120.450">
    <property type="entry name" value="dinb family like domain"/>
    <property type="match status" value="1"/>
</dbReference>
<dbReference type="EMBL" id="JBHUMB010000006">
    <property type="protein sequence ID" value="MFD2742848.1"/>
    <property type="molecule type" value="Genomic_DNA"/>
</dbReference>
<protein>
    <submittedName>
        <fullName evidence="3">DinB family protein</fullName>
    </submittedName>
</protein>
<evidence type="ECO:0000313" key="3">
    <source>
        <dbReference type="EMBL" id="MFD2742848.1"/>
    </source>
</evidence>